<evidence type="ECO:0000313" key="2">
    <source>
        <dbReference type="EMBL" id="MCX7569436.1"/>
    </source>
</evidence>
<dbReference type="CDD" id="cd06588">
    <property type="entry name" value="PhnB_like"/>
    <property type="match status" value="1"/>
</dbReference>
<dbReference type="Pfam" id="PF06983">
    <property type="entry name" value="3-dmu-9_3-mt"/>
    <property type="match status" value="1"/>
</dbReference>
<gene>
    <name evidence="2" type="ORF">OS242_05640</name>
</gene>
<proteinExistence type="predicted"/>
<dbReference type="InterPro" id="IPR028973">
    <property type="entry name" value="PhnB-like"/>
</dbReference>
<dbReference type="Proteomes" id="UP001208017">
    <property type="component" value="Unassembled WGS sequence"/>
</dbReference>
<dbReference type="RefSeq" id="WP_267150678.1">
    <property type="nucleotide sequence ID" value="NZ_JAPMLT010000002.1"/>
</dbReference>
<reference evidence="2 3" key="1">
    <citation type="submission" date="2022-11" db="EMBL/GenBank/DDBJ databases">
        <title>Study of microbial diversity in lake waters.</title>
        <authorList>
            <person name="Zhang J."/>
        </authorList>
    </citation>
    <scope>NUCLEOTIDE SEQUENCE [LARGE SCALE GENOMIC DNA]</scope>
    <source>
        <strain evidence="2 3">DT12</strain>
    </source>
</reference>
<keyword evidence="3" id="KW-1185">Reference proteome</keyword>
<dbReference type="Gene3D" id="3.10.180.10">
    <property type="entry name" value="2,3-Dihydroxybiphenyl 1,2-Dioxygenase, domain 1"/>
    <property type="match status" value="1"/>
</dbReference>
<dbReference type="EMBL" id="JAPMLT010000002">
    <property type="protein sequence ID" value="MCX7569436.1"/>
    <property type="molecule type" value="Genomic_DNA"/>
</dbReference>
<evidence type="ECO:0000259" key="1">
    <source>
        <dbReference type="Pfam" id="PF06983"/>
    </source>
</evidence>
<comment type="caution">
    <text evidence="2">The sequence shown here is derived from an EMBL/GenBank/DDBJ whole genome shotgun (WGS) entry which is preliminary data.</text>
</comment>
<name>A0ABT3X1F0_9BACL</name>
<dbReference type="PANTHER" id="PTHR33990">
    <property type="entry name" value="PROTEIN YJDN-RELATED"/>
    <property type="match status" value="1"/>
</dbReference>
<dbReference type="PANTHER" id="PTHR33990:SF1">
    <property type="entry name" value="PROTEIN YJDN"/>
    <property type="match status" value="1"/>
</dbReference>
<organism evidence="2 3">
    <name type="scientific">Tumebacillus lacus</name>
    <dbReference type="NCBI Taxonomy" id="2995335"/>
    <lineage>
        <taxon>Bacteria</taxon>
        <taxon>Bacillati</taxon>
        <taxon>Bacillota</taxon>
        <taxon>Bacilli</taxon>
        <taxon>Bacillales</taxon>
        <taxon>Alicyclobacillaceae</taxon>
        <taxon>Tumebacillus</taxon>
    </lineage>
</organism>
<dbReference type="InterPro" id="IPR029068">
    <property type="entry name" value="Glyas_Bleomycin-R_OHBP_Dase"/>
</dbReference>
<sequence>MAINMIPYLIFDGNAKEAIAFYEKALNAENLGVITFGEMPEDPNYPLPAEAKDRVSHATLKVGNSDLMFSDTFPGQPYQTGNNVTICITCDDPARSKEMFAALEQGGQVNMPMMETSFSPLYGVVVDKYGVTFQIYTEHAR</sequence>
<dbReference type="SUPFAM" id="SSF54593">
    <property type="entry name" value="Glyoxalase/Bleomycin resistance protein/Dihydroxybiphenyl dioxygenase"/>
    <property type="match status" value="1"/>
</dbReference>
<accession>A0ABT3X1F0</accession>
<protein>
    <submittedName>
        <fullName evidence="2">VOC family protein</fullName>
    </submittedName>
</protein>
<evidence type="ECO:0000313" key="3">
    <source>
        <dbReference type="Proteomes" id="UP001208017"/>
    </source>
</evidence>
<feature type="domain" description="PhnB-like" evidence="1">
    <location>
        <begin position="5"/>
        <end position="135"/>
    </location>
</feature>